<proteinExistence type="predicted"/>
<dbReference type="Proteomes" id="UP000749311">
    <property type="component" value="Unassembled WGS sequence"/>
</dbReference>
<reference evidence="1 2" key="1">
    <citation type="submission" date="2020-02" db="EMBL/GenBank/DDBJ databases">
        <title>Sequencing the genomes of 1000 actinobacteria strains.</title>
        <authorList>
            <person name="Klenk H.-P."/>
        </authorList>
    </citation>
    <scope>NUCLEOTIDE SEQUENCE [LARGE SCALE GENOMIC DNA]</scope>
    <source>
        <strain evidence="1 2">DSM 19609</strain>
    </source>
</reference>
<organism evidence="1 2">
    <name type="scientific">Brooklawnia cerclae</name>
    <dbReference type="NCBI Taxonomy" id="349934"/>
    <lineage>
        <taxon>Bacteria</taxon>
        <taxon>Bacillati</taxon>
        <taxon>Actinomycetota</taxon>
        <taxon>Actinomycetes</taxon>
        <taxon>Propionibacteriales</taxon>
        <taxon>Propionibacteriaceae</taxon>
        <taxon>Brooklawnia</taxon>
    </lineage>
</organism>
<dbReference type="EMBL" id="JAAMOZ010000001">
    <property type="protein sequence ID" value="NIH57284.1"/>
    <property type="molecule type" value="Genomic_DNA"/>
</dbReference>
<accession>A0ABX0SHC4</accession>
<protein>
    <submittedName>
        <fullName evidence="1">Uncharacterized protein</fullName>
    </submittedName>
</protein>
<comment type="caution">
    <text evidence="1">The sequence shown here is derived from an EMBL/GenBank/DDBJ whole genome shotgun (WGS) entry which is preliminary data.</text>
</comment>
<dbReference type="RefSeq" id="WP_167166850.1">
    <property type="nucleotide sequence ID" value="NZ_BAAAOO010000008.1"/>
</dbReference>
<sequence length="62" mass="7239">MRRSGECELSRAGRWGSPERYQRWQYRFASYPEALAAARSASTSMVVNGMTWDEYKAWAESR</sequence>
<name>A0ABX0SHC4_9ACTN</name>
<gene>
    <name evidence="1" type="ORF">FB473_001929</name>
</gene>
<evidence type="ECO:0000313" key="1">
    <source>
        <dbReference type="EMBL" id="NIH57284.1"/>
    </source>
</evidence>
<keyword evidence="2" id="KW-1185">Reference proteome</keyword>
<evidence type="ECO:0000313" key="2">
    <source>
        <dbReference type="Proteomes" id="UP000749311"/>
    </source>
</evidence>